<dbReference type="InterPro" id="IPR012533">
    <property type="entry name" value="YcnI-copper_dom"/>
</dbReference>
<organism evidence="4 5">
    <name type="scientific">Aphanomyces stellatus</name>
    <dbReference type="NCBI Taxonomy" id="120398"/>
    <lineage>
        <taxon>Eukaryota</taxon>
        <taxon>Sar</taxon>
        <taxon>Stramenopiles</taxon>
        <taxon>Oomycota</taxon>
        <taxon>Saprolegniomycetes</taxon>
        <taxon>Saprolegniales</taxon>
        <taxon>Verrucalvaceae</taxon>
        <taxon>Aphanomyces</taxon>
    </lineage>
</organism>
<name>A0A485KTT8_9STRA</name>
<protein>
    <submittedName>
        <fullName evidence="4">Aste57867_11068 protein</fullName>
    </submittedName>
</protein>
<feature type="chain" id="PRO_5033437072" evidence="1">
    <location>
        <begin position="18"/>
        <end position="207"/>
    </location>
</feature>
<dbReference type="AlphaFoldDB" id="A0A485KTT8"/>
<proteinExistence type="predicted"/>
<dbReference type="EMBL" id="VJMH01005249">
    <property type="protein sequence ID" value="KAF0698304.1"/>
    <property type="molecule type" value="Genomic_DNA"/>
</dbReference>
<dbReference type="InterPro" id="IPR038507">
    <property type="entry name" value="YcnI-like_sf"/>
</dbReference>
<sequence length="207" mass="20898">MHFVAAAIAALAVITSAHVTCNPAIAAPNSYFVTVVRVPHSFPGATTVNVSVSIPAGVSSVKPKQVGGWKIDETFTTVNGTSTVSQVTWYGGNLPDELYQDFGLNMKLPDVPVNTVLYFPVVQVTTPNGTLAWNSTPDTAGKLADAGHPAPKVTIVNASTLAAAGGATASTPTPTTAAPGASKPSHAVMAAVSTTAAVAATLSALFL</sequence>
<evidence type="ECO:0000313" key="3">
    <source>
        <dbReference type="EMBL" id="KAF0698304.1"/>
    </source>
</evidence>
<evidence type="ECO:0000256" key="1">
    <source>
        <dbReference type="SAM" id="SignalP"/>
    </source>
</evidence>
<keyword evidence="1" id="KW-0732">Signal</keyword>
<dbReference type="OrthoDB" id="4234at2759"/>
<dbReference type="Pfam" id="PF07987">
    <property type="entry name" value="DUF1775"/>
    <property type="match status" value="1"/>
</dbReference>
<reference evidence="4 5" key="1">
    <citation type="submission" date="2019-03" db="EMBL/GenBank/DDBJ databases">
        <authorList>
            <person name="Gaulin E."/>
            <person name="Dumas B."/>
        </authorList>
    </citation>
    <scope>NUCLEOTIDE SEQUENCE [LARGE SCALE GENOMIC DNA]</scope>
    <source>
        <strain evidence="4">CBS 568.67</strain>
    </source>
</reference>
<dbReference type="EMBL" id="CAADRA010005270">
    <property type="protein sequence ID" value="VFT87936.1"/>
    <property type="molecule type" value="Genomic_DNA"/>
</dbReference>
<feature type="signal peptide" evidence="1">
    <location>
        <begin position="1"/>
        <end position="17"/>
    </location>
</feature>
<evidence type="ECO:0000259" key="2">
    <source>
        <dbReference type="Pfam" id="PF07987"/>
    </source>
</evidence>
<evidence type="ECO:0000313" key="5">
    <source>
        <dbReference type="Proteomes" id="UP000332933"/>
    </source>
</evidence>
<dbReference type="Gene3D" id="2.60.40.2230">
    <property type="entry name" value="Uncharacterised protein YcnI-like PF07987, DUF1775"/>
    <property type="match status" value="1"/>
</dbReference>
<dbReference type="Proteomes" id="UP000332933">
    <property type="component" value="Unassembled WGS sequence"/>
</dbReference>
<feature type="domain" description="YncI copper-binding" evidence="2">
    <location>
        <begin position="18"/>
        <end position="155"/>
    </location>
</feature>
<evidence type="ECO:0000313" key="4">
    <source>
        <dbReference type="EMBL" id="VFT87936.1"/>
    </source>
</evidence>
<dbReference type="CDD" id="cd08545">
    <property type="entry name" value="YcnI_like"/>
    <property type="match status" value="1"/>
</dbReference>
<keyword evidence="5" id="KW-1185">Reference proteome</keyword>
<gene>
    <name evidence="4" type="primary">Aste57867_11068</name>
    <name evidence="3" type="ORF">As57867_011026</name>
    <name evidence="4" type="ORF">ASTE57867_11068</name>
</gene>
<accession>A0A485KTT8</accession>
<reference evidence="3" key="2">
    <citation type="submission" date="2019-06" db="EMBL/GenBank/DDBJ databases">
        <title>Genomics analysis of Aphanomyces spp. identifies a new class of oomycete effector associated with host adaptation.</title>
        <authorList>
            <person name="Gaulin E."/>
        </authorList>
    </citation>
    <scope>NUCLEOTIDE SEQUENCE</scope>
    <source>
        <strain evidence="3">CBS 578.67</strain>
    </source>
</reference>